<dbReference type="GO" id="GO:0030150">
    <property type="term" value="P:protein import into mitochondrial matrix"/>
    <property type="evidence" value="ECO:0007669"/>
    <property type="project" value="TreeGrafter"/>
</dbReference>
<dbReference type="AlphaFoldDB" id="A0A444WX19"/>
<evidence type="ECO:0008006" key="13">
    <source>
        <dbReference type="Google" id="ProtNLM"/>
    </source>
</evidence>
<comment type="similarity">
    <text evidence="2">Belongs to the Tim17/Tim22/Tim23 family.</text>
</comment>
<evidence type="ECO:0000313" key="11">
    <source>
        <dbReference type="EMBL" id="RYQ81974.1"/>
    </source>
</evidence>
<dbReference type="Proteomes" id="UP000289738">
    <property type="component" value="Chromosome B10"/>
</dbReference>
<dbReference type="Gramene" id="arahy.Tifrunner.gnm2.ann2.Ah20g031400.1">
    <property type="protein sequence ID" value="arahy.Tifrunner.gnm2.ann2.Ah20g031400.1-CDS-1"/>
    <property type="gene ID" value="arahy.Tifrunner.gnm2.ann2.Ah20g031400"/>
</dbReference>
<keyword evidence="6" id="KW-0653">Protein transport</keyword>
<dbReference type="Pfam" id="PF02466">
    <property type="entry name" value="Tim17"/>
    <property type="match status" value="1"/>
</dbReference>
<evidence type="ECO:0000256" key="6">
    <source>
        <dbReference type="ARBA" id="ARBA00022927"/>
    </source>
</evidence>
<evidence type="ECO:0000256" key="2">
    <source>
        <dbReference type="ARBA" id="ARBA00008444"/>
    </source>
</evidence>
<keyword evidence="9" id="KW-0496">Mitochondrion</keyword>
<comment type="caution">
    <text evidence="11">The sequence shown here is derived from an EMBL/GenBank/DDBJ whole genome shotgun (WGS) entry which is preliminary data.</text>
</comment>
<dbReference type="SMR" id="A0A444WX19"/>
<dbReference type="STRING" id="3818.A0A444WX19"/>
<evidence type="ECO:0000256" key="5">
    <source>
        <dbReference type="ARBA" id="ARBA00022792"/>
    </source>
</evidence>
<keyword evidence="4" id="KW-0812">Transmembrane</keyword>
<dbReference type="GO" id="GO:0008320">
    <property type="term" value="F:protein transmembrane transporter activity"/>
    <property type="evidence" value="ECO:0007669"/>
    <property type="project" value="TreeGrafter"/>
</dbReference>
<dbReference type="PANTHER" id="PTHR10485:SF0">
    <property type="entry name" value="AT05822P-RELATED"/>
    <property type="match status" value="1"/>
</dbReference>
<organism evidence="11 12">
    <name type="scientific">Arachis hypogaea</name>
    <name type="common">Peanut</name>
    <dbReference type="NCBI Taxonomy" id="3818"/>
    <lineage>
        <taxon>Eukaryota</taxon>
        <taxon>Viridiplantae</taxon>
        <taxon>Streptophyta</taxon>
        <taxon>Embryophyta</taxon>
        <taxon>Tracheophyta</taxon>
        <taxon>Spermatophyta</taxon>
        <taxon>Magnoliopsida</taxon>
        <taxon>eudicotyledons</taxon>
        <taxon>Gunneridae</taxon>
        <taxon>Pentapetalae</taxon>
        <taxon>rosids</taxon>
        <taxon>fabids</taxon>
        <taxon>Fabales</taxon>
        <taxon>Fabaceae</taxon>
        <taxon>Papilionoideae</taxon>
        <taxon>50 kb inversion clade</taxon>
        <taxon>dalbergioids sensu lato</taxon>
        <taxon>Dalbergieae</taxon>
        <taxon>Pterocarpus clade</taxon>
        <taxon>Arachis</taxon>
    </lineage>
</organism>
<accession>A0A444WX19</accession>
<evidence type="ECO:0000256" key="8">
    <source>
        <dbReference type="ARBA" id="ARBA00023010"/>
    </source>
</evidence>
<evidence type="ECO:0000256" key="9">
    <source>
        <dbReference type="ARBA" id="ARBA00023128"/>
    </source>
</evidence>
<keyword evidence="5" id="KW-0999">Mitochondrion inner membrane</keyword>
<name>A0A444WX19_ARAHY</name>
<sequence length="169" mass="18293">MDTGNLLIRNPRTMEECLTMKESLDDALNSAGIGFVMGAIAGSPFHFFKSLCISPTHITTACHAVRLNAPRVGGKVAAWSALCSVSYDALCSVRQKNDSWNGIFAPAISSGLLSLCHRNLKASACFTMFGALMGTVSEVGSIMERKFSADRALKKLRKANGERQYPKMQ</sequence>
<evidence type="ECO:0000256" key="4">
    <source>
        <dbReference type="ARBA" id="ARBA00022692"/>
    </source>
</evidence>
<evidence type="ECO:0000256" key="10">
    <source>
        <dbReference type="ARBA" id="ARBA00023136"/>
    </source>
</evidence>
<keyword evidence="3" id="KW-0813">Transport</keyword>
<keyword evidence="7" id="KW-1133">Transmembrane helix</keyword>
<keyword evidence="8" id="KW-0811">Translocation</keyword>
<protein>
    <recommendedName>
        <fullName evidence="13">Mitochondrial import inner membrane translocase subunit TIM22</fullName>
    </recommendedName>
</protein>
<evidence type="ECO:0000313" key="12">
    <source>
        <dbReference type="Proteomes" id="UP000289738"/>
    </source>
</evidence>
<evidence type="ECO:0000256" key="7">
    <source>
        <dbReference type="ARBA" id="ARBA00022989"/>
    </source>
</evidence>
<reference evidence="11 12" key="1">
    <citation type="submission" date="2019-01" db="EMBL/GenBank/DDBJ databases">
        <title>Sequencing of cultivated peanut Arachis hypogaea provides insights into genome evolution and oil improvement.</title>
        <authorList>
            <person name="Chen X."/>
        </authorList>
    </citation>
    <scope>NUCLEOTIDE SEQUENCE [LARGE SCALE GENOMIC DNA]</scope>
    <source>
        <strain evidence="12">cv. Fuhuasheng</strain>
        <tissue evidence="11">Leaves</tissue>
    </source>
</reference>
<dbReference type="PANTHER" id="PTHR10485">
    <property type="entry name" value="MITOCHONDRIAL IMPORT INNER MEMBRANE TRANSLOCASE SUBUNIT TIM-17"/>
    <property type="match status" value="1"/>
</dbReference>
<gene>
    <name evidence="11" type="ORF">Ahy_B10g100555</name>
</gene>
<evidence type="ECO:0000256" key="3">
    <source>
        <dbReference type="ARBA" id="ARBA00022448"/>
    </source>
</evidence>
<dbReference type="GO" id="GO:0005744">
    <property type="term" value="C:TIM23 mitochondrial import inner membrane translocase complex"/>
    <property type="evidence" value="ECO:0007669"/>
    <property type="project" value="TreeGrafter"/>
</dbReference>
<dbReference type="EMBL" id="SDMP01000020">
    <property type="protein sequence ID" value="RYQ81974.1"/>
    <property type="molecule type" value="Genomic_DNA"/>
</dbReference>
<evidence type="ECO:0000256" key="1">
    <source>
        <dbReference type="ARBA" id="ARBA00004448"/>
    </source>
</evidence>
<proteinExistence type="inferred from homology"/>
<keyword evidence="10" id="KW-0472">Membrane</keyword>
<comment type="subcellular location">
    <subcellularLocation>
        <location evidence="1">Mitochondrion inner membrane</location>
        <topology evidence="1">Multi-pass membrane protein</topology>
    </subcellularLocation>
</comment>
<keyword evidence="12" id="KW-1185">Reference proteome</keyword>